<protein>
    <submittedName>
        <fullName evidence="2">Uncharacterized protein</fullName>
    </submittedName>
</protein>
<evidence type="ECO:0000313" key="2">
    <source>
        <dbReference type="EMBL" id="CAE7303779.1"/>
    </source>
</evidence>
<dbReference type="EMBL" id="CAJNDS010002069">
    <property type="protein sequence ID" value="CAE7303779.1"/>
    <property type="molecule type" value="Genomic_DNA"/>
</dbReference>
<organism evidence="2 3">
    <name type="scientific">Symbiodinium natans</name>
    <dbReference type="NCBI Taxonomy" id="878477"/>
    <lineage>
        <taxon>Eukaryota</taxon>
        <taxon>Sar</taxon>
        <taxon>Alveolata</taxon>
        <taxon>Dinophyceae</taxon>
        <taxon>Suessiales</taxon>
        <taxon>Symbiodiniaceae</taxon>
        <taxon>Symbiodinium</taxon>
    </lineage>
</organism>
<feature type="compositionally biased region" description="Basic residues" evidence="1">
    <location>
        <begin position="1"/>
        <end position="20"/>
    </location>
</feature>
<comment type="caution">
    <text evidence="2">The sequence shown here is derived from an EMBL/GenBank/DDBJ whole genome shotgun (WGS) entry which is preliminary data.</text>
</comment>
<keyword evidence="3" id="KW-1185">Reference proteome</keyword>
<feature type="region of interest" description="Disordered" evidence="1">
    <location>
        <begin position="1"/>
        <end position="95"/>
    </location>
</feature>
<dbReference type="Proteomes" id="UP000604046">
    <property type="component" value="Unassembled WGS sequence"/>
</dbReference>
<sequence>MARTAHTARVRSRIGKRRTPGQRAEDSDEDQRGAPALSSAAPVVVEDVDEEPQGEPASGSAGPSMEVEQEEVEYTGHQQVSPTRKRGRLPVPGRTKLKGRTSLAEILAASPVDIAQILIQKGFCRDSPTAGTCGCESPKWKLEPCGGAYWRCKACRKTVALTAVDSDLFGGQRLSLQAIAGALWLYTSKLHLSPDDCSLLLGVDHRAVRSLFEAFNQYFVPIIDQLNDATARMWSWTRFPFDLLVDRTELSGSGQGGGGPISVDEMWSALLLESDQPVLARGSVCHTDGAKAYRWLSSPLNDGTLVDAAGLKLSHTCVKHKPPHPEFSKKMRVQVWVGDHYEEQARVGGTQKIDGFFASFRRVVGRRPLNTVGPSSEEKAPRMEQLMHFHVRLFQLKHWFGGQDMFAVFGKLRQSQRDVGAVTWASMSAFKPPFVNPEPAQRNPVVVRDGVQVLTLD</sequence>
<reference evidence="2" key="1">
    <citation type="submission" date="2021-02" db="EMBL/GenBank/DDBJ databases">
        <authorList>
            <person name="Dougan E. K."/>
            <person name="Rhodes N."/>
            <person name="Thang M."/>
            <person name="Chan C."/>
        </authorList>
    </citation>
    <scope>NUCLEOTIDE SEQUENCE</scope>
</reference>
<feature type="compositionally biased region" description="Low complexity" evidence="1">
    <location>
        <begin position="34"/>
        <end position="45"/>
    </location>
</feature>
<proteinExistence type="predicted"/>
<evidence type="ECO:0000313" key="3">
    <source>
        <dbReference type="Proteomes" id="UP000604046"/>
    </source>
</evidence>
<evidence type="ECO:0000256" key="1">
    <source>
        <dbReference type="SAM" id="MobiDB-lite"/>
    </source>
</evidence>
<name>A0A812NF77_9DINO</name>
<dbReference type="AlphaFoldDB" id="A0A812NF77"/>
<accession>A0A812NF77</accession>
<gene>
    <name evidence="2" type="ORF">SNAT2548_LOCUS15974</name>
</gene>